<dbReference type="SUPFAM" id="SSF52047">
    <property type="entry name" value="RNI-like"/>
    <property type="match status" value="1"/>
</dbReference>
<feature type="domain" description="F-box" evidence="1">
    <location>
        <begin position="90"/>
        <end position="142"/>
    </location>
</feature>
<dbReference type="Proteomes" id="UP001437256">
    <property type="component" value="Unassembled WGS sequence"/>
</dbReference>
<dbReference type="Gene3D" id="1.20.1280.50">
    <property type="match status" value="1"/>
</dbReference>
<dbReference type="Pfam" id="PF12937">
    <property type="entry name" value="F-box-like"/>
    <property type="match status" value="1"/>
</dbReference>
<dbReference type="InterPro" id="IPR032675">
    <property type="entry name" value="LRR_dom_sf"/>
</dbReference>
<gene>
    <name evidence="2" type="ORF">AAF712_011316</name>
</gene>
<evidence type="ECO:0000313" key="3">
    <source>
        <dbReference type="Proteomes" id="UP001437256"/>
    </source>
</evidence>
<comment type="caution">
    <text evidence="2">The sequence shown here is derived from an EMBL/GenBank/DDBJ whole genome shotgun (WGS) entry which is preliminary data.</text>
</comment>
<name>A0ABR2ZLF9_9AGAR</name>
<reference evidence="2 3" key="1">
    <citation type="submission" date="2024-05" db="EMBL/GenBank/DDBJ databases">
        <title>A draft genome resource for the thread blight pathogen Marasmius tenuissimus strain MS-2.</title>
        <authorList>
            <person name="Yulfo-Soto G.E."/>
            <person name="Baruah I.K."/>
            <person name="Amoako-Attah I."/>
            <person name="Bukari Y."/>
            <person name="Meinhardt L.W."/>
            <person name="Bailey B.A."/>
            <person name="Cohen S.P."/>
        </authorList>
    </citation>
    <scope>NUCLEOTIDE SEQUENCE [LARGE SCALE GENOMIC DNA]</scope>
    <source>
        <strain evidence="2 3">MS-2</strain>
    </source>
</reference>
<accession>A0ABR2ZLF9</accession>
<evidence type="ECO:0000313" key="2">
    <source>
        <dbReference type="EMBL" id="KAL0061799.1"/>
    </source>
</evidence>
<dbReference type="EMBL" id="JBBXMP010000122">
    <property type="protein sequence ID" value="KAL0061799.1"/>
    <property type="molecule type" value="Genomic_DNA"/>
</dbReference>
<evidence type="ECO:0000259" key="1">
    <source>
        <dbReference type="Pfam" id="PF12937"/>
    </source>
</evidence>
<dbReference type="InterPro" id="IPR001810">
    <property type="entry name" value="F-box_dom"/>
</dbReference>
<dbReference type="Gene3D" id="3.80.10.10">
    <property type="entry name" value="Ribonuclease Inhibitor"/>
    <property type="match status" value="1"/>
</dbReference>
<proteinExistence type="predicted"/>
<keyword evidence="3" id="KW-1185">Reference proteome</keyword>
<organism evidence="2 3">
    <name type="scientific">Marasmius tenuissimus</name>
    <dbReference type="NCBI Taxonomy" id="585030"/>
    <lineage>
        <taxon>Eukaryota</taxon>
        <taxon>Fungi</taxon>
        <taxon>Dikarya</taxon>
        <taxon>Basidiomycota</taxon>
        <taxon>Agaricomycotina</taxon>
        <taxon>Agaricomycetes</taxon>
        <taxon>Agaricomycetidae</taxon>
        <taxon>Agaricales</taxon>
        <taxon>Marasmiineae</taxon>
        <taxon>Marasmiaceae</taxon>
        <taxon>Marasmius</taxon>
    </lineage>
</organism>
<protein>
    <recommendedName>
        <fullName evidence="1">F-box domain-containing protein</fullName>
    </recommendedName>
</protein>
<sequence length="517" mass="59586">MSLYPLCAPSSMASLSKLNDYLSQHSGNHLASDDELPLLEHYLSGAESEAEQYDKEIERVAKFLEELKATRASISRAVARFSATFRSSIRKLPAEILSKIFLLYTDEHTETSHEHPSTHPALMLGRVCSRWRAIVHSTPRLWCIMSASDLYAKDDGSEHSLRLTRLCIEKSRNMPLEIRFKSCPKSLDRSFLELLKHSDRWKVAVLEEWVSLYGRMFPVDLPMLESLDLSVSPTSPGIFSLRERFPQNVSTPNLRQLSLNGWLVTTLGPRFDTSSLTTFSAQGMVHYPSFLETLKQSPMLSKLELSTVIFLEREFISSPIALPQLKELSCDSHEVGESPNLECGLPYFLHDIVAPKLEYISIFDNKWKTILDTETTVALRDFLRRSASPDLTRLRFIQINFREIRDCFDILELVSPTITTLELWCNHNSLEWDEFLRRVTVDPDFLPKLKELTLLFNRWSDDSESLLYEMVESRRNWEVETPRLSKLRVVCTKAEYKDTVGRRLAPFEGEDFRLSFS</sequence>